<reference evidence="2" key="1">
    <citation type="journal article" date="2020" name="BMC Genomics">
        <title>Correction to: Identification and distribution of gene clusters required for synthesis of sphingolipid metabolism inhibitors in diverse species of the filamentous fungus Fusarium.</title>
        <authorList>
            <person name="Kim H.S."/>
            <person name="Lohmar J.M."/>
            <person name="Busman M."/>
            <person name="Brown D.W."/>
            <person name="Naumann T.A."/>
            <person name="Divon H.H."/>
            <person name="Lysoe E."/>
            <person name="Uhlig S."/>
            <person name="Proctor R.H."/>
        </authorList>
    </citation>
    <scope>NUCLEOTIDE SEQUENCE</scope>
    <source>
        <strain evidence="2">NRRL 45417</strain>
    </source>
</reference>
<evidence type="ECO:0000313" key="3">
    <source>
        <dbReference type="Proteomes" id="UP000604273"/>
    </source>
</evidence>
<reference evidence="2" key="2">
    <citation type="submission" date="2020-05" db="EMBL/GenBank/DDBJ databases">
        <authorList>
            <person name="Kim H.-S."/>
            <person name="Proctor R.H."/>
            <person name="Brown D.W."/>
        </authorList>
    </citation>
    <scope>NUCLEOTIDE SEQUENCE</scope>
    <source>
        <strain evidence="2">NRRL 45417</strain>
    </source>
</reference>
<name>A0A8H4SU02_9HYPO</name>
<dbReference type="Pfam" id="PF20150">
    <property type="entry name" value="2EXR"/>
    <property type="match status" value="1"/>
</dbReference>
<protein>
    <recommendedName>
        <fullName evidence="1">2EXR domain-containing protein</fullName>
    </recommendedName>
</protein>
<evidence type="ECO:0000259" key="1">
    <source>
        <dbReference type="Pfam" id="PF20150"/>
    </source>
</evidence>
<accession>A0A8H4SU02</accession>
<proteinExistence type="predicted"/>
<keyword evidence="3" id="KW-1185">Reference proteome</keyword>
<dbReference type="PANTHER" id="PTHR35910">
    <property type="entry name" value="2EXR DOMAIN-CONTAINING PROTEIN"/>
    <property type="match status" value="1"/>
</dbReference>
<dbReference type="AlphaFoldDB" id="A0A8H4SU02"/>
<comment type="caution">
    <text evidence="2">The sequence shown here is derived from an EMBL/GenBank/DDBJ whole genome shotgun (WGS) entry which is preliminary data.</text>
</comment>
<dbReference type="OrthoDB" id="3596450at2759"/>
<organism evidence="2 3">
    <name type="scientific">Fusarium gaditjirri</name>
    <dbReference type="NCBI Taxonomy" id="282569"/>
    <lineage>
        <taxon>Eukaryota</taxon>
        <taxon>Fungi</taxon>
        <taxon>Dikarya</taxon>
        <taxon>Ascomycota</taxon>
        <taxon>Pezizomycotina</taxon>
        <taxon>Sordariomycetes</taxon>
        <taxon>Hypocreomycetidae</taxon>
        <taxon>Hypocreales</taxon>
        <taxon>Nectriaceae</taxon>
        <taxon>Fusarium</taxon>
        <taxon>Fusarium nisikadoi species complex</taxon>
    </lineage>
</organism>
<feature type="domain" description="2EXR" evidence="1">
    <location>
        <begin position="6"/>
        <end position="84"/>
    </location>
</feature>
<sequence>MSPATFHPFPNLPVEIRLQIWEDACFDWRSGRFGLHYIKLNENRQLAPLNCEWQTTGPRNRSAYLWHAGLWTACKESRDVAAKHWRNQGWPDIQKNTKDKSLGDVIWFFSEPFPPPIHLRKGLIHRKGDYEPWHQVTGMERDIFCVTAESWEPLVRNWKPLHVDAEDEWGRHFIDDVTNIAVEFDPSWYQTIEKFSPDTCVSDYPPSLAFLIRLLLDQAHNKESRKAVQLIDRNVLWHVDDERLARYHPIFVDCDHEYFEINSFELKRDSPLPRFLSLLDSLIGDELTEIEYGEQSFKDNLDWSDWEQDDRLPPEELMTFVVRRDNLRPRNLVR</sequence>
<dbReference type="Proteomes" id="UP000604273">
    <property type="component" value="Unassembled WGS sequence"/>
</dbReference>
<gene>
    <name evidence="2" type="ORF">FGADI_11721</name>
</gene>
<dbReference type="EMBL" id="JABFAI010000358">
    <property type="protein sequence ID" value="KAF4945718.1"/>
    <property type="molecule type" value="Genomic_DNA"/>
</dbReference>
<dbReference type="PANTHER" id="PTHR35910:SF1">
    <property type="entry name" value="2EXR DOMAIN-CONTAINING PROTEIN"/>
    <property type="match status" value="1"/>
</dbReference>
<evidence type="ECO:0000313" key="2">
    <source>
        <dbReference type="EMBL" id="KAF4945718.1"/>
    </source>
</evidence>
<dbReference type="InterPro" id="IPR045518">
    <property type="entry name" value="2EXR"/>
</dbReference>